<evidence type="ECO:0000313" key="1">
    <source>
        <dbReference type="EMBL" id="OCK77769.1"/>
    </source>
</evidence>
<dbReference type="Proteomes" id="UP000250266">
    <property type="component" value="Unassembled WGS sequence"/>
</dbReference>
<feature type="non-terminal residue" evidence="1">
    <location>
        <position position="1"/>
    </location>
</feature>
<organism evidence="1 2">
    <name type="scientific">Lepidopterella palustris CBS 459.81</name>
    <dbReference type="NCBI Taxonomy" id="1314670"/>
    <lineage>
        <taxon>Eukaryota</taxon>
        <taxon>Fungi</taxon>
        <taxon>Dikarya</taxon>
        <taxon>Ascomycota</taxon>
        <taxon>Pezizomycotina</taxon>
        <taxon>Dothideomycetes</taxon>
        <taxon>Pleosporomycetidae</taxon>
        <taxon>Mytilinidiales</taxon>
        <taxon>Argynnaceae</taxon>
        <taxon>Lepidopterella</taxon>
    </lineage>
</organism>
<dbReference type="InterPro" id="IPR036397">
    <property type="entry name" value="RNaseH_sf"/>
</dbReference>
<dbReference type="GO" id="GO:0003676">
    <property type="term" value="F:nucleic acid binding"/>
    <property type="evidence" value="ECO:0007669"/>
    <property type="project" value="InterPro"/>
</dbReference>
<dbReference type="EMBL" id="KV745101">
    <property type="protein sequence ID" value="OCK77769.1"/>
    <property type="molecule type" value="Genomic_DNA"/>
</dbReference>
<proteinExistence type="predicted"/>
<dbReference type="Gene3D" id="3.30.420.10">
    <property type="entry name" value="Ribonuclease H-like superfamily/Ribonuclease H"/>
    <property type="match status" value="1"/>
</dbReference>
<dbReference type="AlphaFoldDB" id="A0A8E2E5X0"/>
<keyword evidence="2" id="KW-1185">Reference proteome</keyword>
<protein>
    <recommendedName>
        <fullName evidence="3">Tc1-like transposase DDE domain-containing protein</fullName>
    </recommendedName>
</protein>
<accession>A0A8E2E5X0</accession>
<reference evidence="1 2" key="1">
    <citation type="journal article" date="2016" name="Nat. Commun.">
        <title>Ectomycorrhizal ecology is imprinted in the genome of the dominant symbiotic fungus Cenococcum geophilum.</title>
        <authorList>
            <consortium name="DOE Joint Genome Institute"/>
            <person name="Peter M."/>
            <person name="Kohler A."/>
            <person name="Ohm R.A."/>
            <person name="Kuo A."/>
            <person name="Krutzmann J."/>
            <person name="Morin E."/>
            <person name="Arend M."/>
            <person name="Barry K.W."/>
            <person name="Binder M."/>
            <person name="Choi C."/>
            <person name="Clum A."/>
            <person name="Copeland A."/>
            <person name="Grisel N."/>
            <person name="Haridas S."/>
            <person name="Kipfer T."/>
            <person name="LaButti K."/>
            <person name="Lindquist E."/>
            <person name="Lipzen A."/>
            <person name="Maire R."/>
            <person name="Meier B."/>
            <person name="Mihaltcheva S."/>
            <person name="Molinier V."/>
            <person name="Murat C."/>
            <person name="Poggeler S."/>
            <person name="Quandt C.A."/>
            <person name="Sperisen C."/>
            <person name="Tritt A."/>
            <person name="Tisserant E."/>
            <person name="Crous P.W."/>
            <person name="Henrissat B."/>
            <person name="Nehls U."/>
            <person name="Egli S."/>
            <person name="Spatafora J.W."/>
            <person name="Grigoriev I.V."/>
            <person name="Martin F.M."/>
        </authorList>
    </citation>
    <scope>NUCLEOTIDE SEQUENCE [LARGE SCALE GENOMIC DNA]</scope>
    <source>
        <strain evidence="1 2">CBS 459.81</strain>
    </source>
</reference>
<name>A0A8E2E5X0_9PEZI</name>
<sequence length="89" mass="10479">LDWPPYSPDLNPVEYIWLYLKQAAFNLKLDVWDITGGPEHINGVLSKVLLIAWWLIKNRIVRALVNSIKDRVEVVYQAKGWHTKYQFTI</sequence>
<evidence type="ECO:0000313" key="2">
    <source>
        <dbReference type="Proteomes" id="UP000250266"/>
    </source>
</evidence>
<evidence type="ECO:0008006" key="3">
    <source>
        <dbReference type="Google" id="ProtNLM"/>
    </source>
</evidence>
<gene>
    <name evidence="1" type="ORF">K432DRAFT_303412</name>
</gene>
<dbReference type="OrthoDB" id="4737581at2759"/>